<dbReference type="InterPro" id="IPR036942">
    <property type="entry name" value="Beta-barrel_TonB_sf"/>
</dbReference>
<keyword evidence="14" id="KW-0732">Signal</keyword>
<dbReference type="RefSeq" id="WP_381491721.1">
    <property type="nucleotide sequence ID" value="NZ_JBHTIK010000008.1"/>
</dbReference>
<feature type="signal peptide" evidence="14">
    <location>
        <begin position="1"/>
        <end position="28"/>
    </location>
</feature>
<dbReference type="EMBL" id="JBHTIK010000008">
    <property type="protein sequence ID" value="MFD0849333.1"/>
    <property type="molecule type" value="Genomic_DNA"/>
</dbReference>
<dbReference type="PANTHER" id="PTHR32552">
    <property type="entry name" value="FERRICHROME IRON RECEPTOR-RELATED"/>
    <property type="match status" value="1"/>
</dbReference>
<evidence type="ECO:0000313" key="17">
    <source>
        <dbReference type="EMBL" id="MFD0849333.1"/>
    </source>
</evidence>
<evidence type="ECO:0000256" key="10">
    <source>
        <dbReference type="ARBA" id="ARBA00023237"/>
    </source>
</evidence>
<comment type="subcellular location">
    <subcellularLocation>
        <location evidence="1 11">Cell outer membrane</location>
        <topology evidence="1 11">Multi-pass membrane protein</topology>
    </subcellularLocation>
</comment>
<evidence type="ECO:0000256" key="5">
    <source>
        <dbReference type="ARBA" id="ARBA00022692"/>
    </source>
</evidence>
<evidence type="ECO:0000256" key="12">
    <source>
        <dbReference type="RuleBase" id="RU003357"/>
    </source>
</evidence>
<dbReference type="InterPro" id="IPR039426">
    <property type="entry name" value="TonB-dep_rcpt-like"/>
</dbReference>
<dbReference type="Proteomes" id="UP001597124">
    <property type="component" value="Unassembled WGS sequence"/>
</dbReference>
<dbReference type="SUPFAM" id="SSF56935">
    <property type="entry name" value="Porins"/>
    <property type="match status" value="1"/>
</dbReference>
<comment type="similarity">
    <text evidence="11 12">Belongs to the TonB-dependent receptor family.</text>
</comment>
<evidence type="ECO:0000256" key="9">
    <source>
        <dbReference type="ARBA" id="ARBA00023136"/>
    </source>
</evidence>
<keyword evidence="3 11" id="KW-1134">Transmembrane beta strand</keyword>
<evidence type="ECO:0000256" key="11">
    <source>
        <dbReference type="PROSITE-ProRule" id="PRU01360"/>
    </source>
</evidence>
<name>A0ABW3C5U8_SPHXN</name>
<evidence type="ECO:0000256" key="2">
    <source>
        <dbReference type="ARBA" id="ARBA00022448"/>
    </source>
</evidence>
<keyword evidence="17" id="KW-0675">Receptor</keyword>
<keyword evidence="9 11" id="KW-0472">Membrane</keyword>
<feature type="compositionally biased region" description="Basic and acidic residues" evidence="13">
    <location>
        <begin position="278"/>
        <end position="290"/>
    </location>
</feature>
<feature type="domain" description="TonB-dependent receptor plug" evidence="16">
    <location>
        <begin position="54"/>
        <end position="159"/>
    </location>
</feature>
<comment type="caution">
    <text evidence="17">The sequence shown here is derived from an EMBL/GenBank/DDBJ whole genome shotgun (WGS) entry which is preliminary data.</text>
</comment>
<keyword evidence="2 11" id="KW-0813">Transport</keyword>
<keyword evidence="5 11" id="KW-0812">Transmembrane</keyword>
<gene>
    <name evidence="17" type="ORF">ACFQ00_13435</name>
</gene>
<evidence type="ECO:0000256" key="13">
    <source>
        <dbReference type="SAM" id="MobiDB-lite"/>
    </source>
</evidence>
<dbReference type="InterPro" id="IPR012910">
    <property type="entry name" value="Plug_dom"/>
</dbReference>
<evidence type="ECO:0000256" key="1">
    <source>
        <dbReference type="ARBA" id="ARBA00004571"/>
    </source>
</evidence>
<feature type="region of interest" description="Disordered" evidence="13">
    <location>
        <begin position="259"/>
        <end position="290"/>
    </location>
</feature>
<evidence type="ECO:0000256" key="8">
    <source>
        <dbReference type="ARBA" id="ARBA00023077"/>
    </source>
</evidence>
<proteinExistence type="inferred from homology"/>
<dbReference type="CDD" id="cd01347">
    <property type="entry name" value="ligand_gated_channel"/>
    <property type="match status" value="1"/>
</dbReference>
<feature type="chain" id="PRO_5047029914" evidence="14">
    <location>
        <begin position="29"/>
        <end position="711"/>
    </location>
</feature>
<keyword evidence="4" id="KW-0410">Iron transport</keyword>
<feature type="domain" description="TonB-dependent receptor-like beta-barrel" evidence="15">
    <location>
        <begin position="257"/>
        <end position="670"/>
    </location>
</feature>
<keyword evidence="6" id="KW-0408">Iron</keyword>
<dbReference type="Gene3D" id="2.40.170.20">
    <property type="entry name" value="TonB-dependent receptor, beta-barrel domain"/>
    <property type="match status" value="1"/>
</dbReference>
<evidence type="ECO:0000256" key="6">
    <source>
        <dbReference type="ARBA" id="ARBA00023004"/>
    </source>
</evidence>
<dbReference type="Pfam" id="PF00593">
    <property type="entry name" value="TonB_dep_Rec_b-barrel"/>
    <property type="match status" value="1"/>
</dbReference>
<evidence type="ECO:0000256" key="3">
    <source>
        <dbReference type="ARBA" id="ARBA00022452"/>
    </source>
</evidence>
<keyword evidence="18" id="KW-1185">Reference proteome</keyword>
<evidence type="ECO:0000256" key="4">
    <source>
        <dbReference type="ARBA" id="ARBA00022496"/>
    </source>
</evidence>
<protein>
    <submittedName>
        <fullName evidence="17">TonB-dependent receptor</fullName>
    </submittedName>
</protein>
<reference evidence="18" key="1">
    <citation type="journal article" date="2019" name="Int. J. Syst. Evol. Microbiol.">
        <title>The Global Catalogue of Microorganisms (GCM) 10K type strain sequencing project: providing services to taxonomists for standard genome sequencing and annotation.</title>
        <authorList>
            <consortium name="The Broad Institute Genomics Platform"/>
            <consortium name="The Broad Institute Genome Sequencing Center for Infectious Disease"/>
            <person name="Wu L."/>
            <person name="Ma J."/>
        </authorList>
    </citation>
    <scope>NUCLEOTIDE SEQUENCE [LARGE SCALE GENOMIC DNA]</scope>
    <source>
        <strain evidence="18">CCUG 52537</strain>
    </source>
</reference>
<evidence type="ECO:0000256" key="7">
    <source>
        <dbReference type="ARBA" id="ARBA00023065"/>
    </source>
</evidence>
<keyword evidence="7" id="KW-0406">Ion transport</keyword>
<accession>A0ABW3C5U8</accession>
<evidence type="ECO:0000256" key="14">
    <source>
        <dbReference type="SAM" id="SignalP"/>
    </source>
</evidence>
<dbReference type="PROSITE" id="PS52016">
    <property type="entry name" value="TONB_DEPENDENT_REC_3"/>
    <property type="match status" value="1"/>
</dbReference>
<feature type="compositionally biased region" description="Polar residues" evidence="13">
    <location>
        <begin position="264"/>
        <end position="274"/>
    </location>
</feature>
<dbReference type="Pfam" id="PF07715">
    <property type="entry name" value="Plug"/>
    <property type="match status" value="1"/>
</dbReference>
<keyword evidence="10 11" id="KW-0998">Cell outer membrane</keyword>
<organism evidence="17 18">
    <name type="scientific">Sphingosinicella xenopeptidilytica</name>
    <dbReference type="NCBI Taxonomy" id="364098"/>
    <lineage>
        <taxon>Bacteria</taxon>
        <taxon>Pseudomonadati</taxon>
        <taxon>Pseudomonadota</taxon>
        <taxon>Alphaproteobacteria</taxon>
        <taxon>Sphingomonadales</taxon>
        <taxon>Sphingosinicellaceae</taxon>
        <taxon>Sphingosinicella</taxon>
    </lineage>
</organism>
<evidence type="ECO:0000259" key="15">
    <source>
        <dbReference type="Pfam" id="PF00593"/>
    </source>
</evidence>
<evidence type="ECO:0000259" key="16">
    <source>
        <dbReference type="Pfam" id="PF07715"/>
    </source>
</evidence>
<dbReference type="PANTHER" id="PTHR32552:SF81">
    <property type="entry name" value="TONB-DEPENDENT OUTER MEMBRANE RECEPTOR"/>
    <property type="match status" value="1"/>
</dbReference>
<sequence>MRSKKGMLRLACCTAAIGALTGSFEAHAGTTANENGVTSGDEIVISARRRNEALQDVPIAVTVLTSEEIAKSGVQGVGDIANLTPNVSFDNALNLGTNFLTIRGQGQSQYAPPPAAIVVDGVLTISPLQFNVDEFDLQQAEVLKGPQGAIYGRNAIAGAVNITSRKPGDTFEARMLAGYGRGEEWRAKASISGPVIPGLLSVLAGVSFTDRRGQVENVTTGAYSDKMKDLTGRLRAIVMPTDTVEVDVKYTYSDAKGRDPAYITSRSGDPSVSSDPLDANREGRNPRTLHDLSGKLSVESGFGTATLTLAYVHVSENVEADFDFSPLDIFAVKQKQSESGFSQELRFTSTDDGPLRWLVGGYHVRSKRRIGADIFVDPFYFGLTPEPTQADFLISQSNDLNRYETWSGFANVEYDILPNLEAAVAIRYDDDDLTQHPGTGGTRRAGFSKWQPKGTLTFKPIPEWMLYSSVGKGFRSGDFNASGSSFGNPVISAESAINYEIGTKARLFDGRVILDAAVFRTDLDNGQFKLFDAVGATNVGINIDKTRIEGFEIAGAFRLTEGFTLSASLGYADPKIRGFTPPLGFGGSTAEYIGNRPPRVSRYTANVGLDIDIPVSDDLNLYVRPEFRHTSGFYWDLENDYRRPSANLVNLRAGLSDADGSWTVTGWVKNALSEKVTGEYQPFTNSGHPLGIDVYYPAVGASYGIELTYSF</sequence>
<evidence type="ECO:0000313" key="18">
    <source>
        <dbReference type="Proteomes" id="UP001597124"/>
    </source>
</evidence>
<dbReference type="InterPro" id="IPR000531">
    <property type="entry name" value="Beta-barrel_TonB"/>
</dbReference>
<keyword evidence="8 12" id="KW-0798">TonB box</keyword>